<comment type="function">
    <text evidence="6">Toxic component of a toxin-antitoxin (TA) system. An RNase.</text>
</comment>
<dbReference type="RefSeq" id="WP_015780398.1">
    <property type="nucleotide sequence ID" value="NC_013169.1"/>
</dbReference>
<evidence type="ECO:0000313" key="8">
    <source>
        <dbReference type="EMBL" id="ACV07472.1"/>
    </source>
</evidence>
<feature type="binding site" evidence="6">
    <location>
        <position position="12"/>
    </location>
    <ligand>
        <name>Mg(2+)</name>
        <dbReference type="ChEBI" id="CHEBI:18420"/>
    </ligand>
</feature>
<dbReference type="GO" id="GO:0045926">
    <property type="term" value="P:negative regulation of growth"/>
    <property type="evidence" value="ECO:0007669"/>
    <property type="project" value="UniProtKB-ARBA"/>
</dbReference>
<dbReference type="InterPro" id="IPR006226">
    <property type="entry name" value="Mtu_PIN"/>
</dbReference>
<proteinExistence type="inferred from homology"/>
<dbReference type="GO" id="GO:0000287">
    <property type="term" value="F:magnesium ion binding"/>
    <property type="evidence" value="ECO:0007669"/>
    <property type="project" value="UniProtKB-UniRule"/>
</dbReference>
<dbReference type="InterPro" id="IPR002716">
    <property type="entry name" value="PIN_dom"/>
</dbReference>
<dbReference type="InterPro" id="IPR029060">
    <property type="entry name" value="PIN-like_dom_sf"/>
</dbReference>
<dbReference type="SUPFAM" id="SSF88723">
    <property type="entry name" value="PIN domain-like"/>
    <property type="match status" value="1"/>
</dbReference>
<dbReference type="Gene3D" id="3.40.50.1010">
    <property type="entry name" value="5'-nuclease"/>
    <property type="match status" value="1"/>
</dbReference>
<evidence type="ECO:0000259" key="7">
    <source>
        <dbReference type="Pfam" id="PF01850"/>
    </source>
</evidence>
<dbReference type="GO" id="GO:0004540">
    <property type="term" value="F:RNA nuclease activity"/>
    <property type="evidence" value="ECO:0007669"/>
    <property type="project" value="InterPro"/>
</dbReference>
<feature type="binding site" evidence="6">
    <location>
        <position position="110"/>
    </location>
    <ligand>
        <name>Mg(2+)</name>
        <dbReference type="ChEBI" id="CHEBI:18420"/>
    </ligand>
</feature>
<name>C7NG63_KYTSD</name>
<sequence>MRTQPDVAALLDVNTLIALLDIDHRDHEAAHRWAEERLSNGWATCATTQMGFLRVISQPGYPSPITVDEAGRLLRRATDHPSHEYWSSEPQPCAGSVSLDVITGHRQITDAYLLALAVHQNGCLVTFDRRITTRHVPGAGQEHLVRL</sequence>
<gene>
    <name evidence="6" type="primary">vapC</name>
    <name evidence="8" type="ordered locus">Ksed_25080</name>
</gene>
<dbReference type="KEGG" id="kse:Ksed_25080"/>
<keyword evidence="2 6" id="KW-0540">Nuclease</keyword>
<dbReference type="AlphaFoldDB" id="C7NG63"/>
<dbReference type="EMBL" id="CP001686">
    <property type="protein sequence ID" value="ACV07472.1"/>
    <property type="molecule type" value="Genomic_DNA"/>
</dbReference>
<reference evidence="8 9" key="1">
    <citation type="journal article" date="2009" name="Stand. Genomic Sci.">
        <title>Complete genome sequence of Kytococcus sedentarius type strain (541).</title>
        <authorList>
            <person name="Sims D."/>
            <person name="Brettin T."/>
            <person name="Detter J.C."/>
            <person name="Han C."/>
            <person name="Lapidus A."/>
            <person name="Copeland A."/>
            <person name="Glavina Del Rio T."/>
            <person name="Nolan M."/>
            <person name="Chen F."/>
            <person name="Lucas S."/>
            <person name="Tice H."/>
            <person name="Cheng J.F."/>
            <person name="Bruce D."/>
            <person name="Goodwin L."/>
            <person name="Pitluck S."/>
            <person name="Ovchinnikova G."/>
            <person name="Pati A."/>
            <person name="Ivanova N."/>
            <person name="Mavrommatis K."/>
            <person name="Chen A."/>
            <person name="Palaniappan K."/>
            <person name="D'haeseleer P."/>
            <person name="Chain P."/>
            <person name="Bristow J."/>
            <person name="Eisen J.A."/>
            <person name="Markowitz V."/>
            <person name="Hugenholtz P."/>
            <person name="Schneider S."/>
            <person name="Goker M."/>
            <person name="Pukall R."/>
            <person name="Kyrpides N.C."/>
            <person name="Klenk H.P."/>
        </authorList>
    </citation>
    <scope>NUCLEOTIDE SEQUENCE [LARGE SCALE GENOMIC DNA]</scope>
    <source>
        <strain evidence="9">ATCC 14392 / DSM 20547 / JCM 11482 / CCUG 33030 / NBRC 15357 / NCTC 11040 / CCM 314 / 541</strain>
    </source>
</reference>
<dbReference type="GO" id="GO:0090729">
    <property type="term" value="F:toxin activity"/>
    <property type="evidence" value="ECO:0007669"/>
    <property type="project" value="UniProtKB-KW"/>
</dbReference>
<dbReference type="Pfam" id="PF01850">
    <property type="entry name" value="PIN"/>
    <property type="match status" value="1"/>
</dbReference>
<dbReference type="Proteomes" id="UP000006666">
    <property type="component" value="Chromosome"/>
</dbReference>
<accession>C7NG63</accession>
<keyword evidence="6" id="KW-0800">Toxin</keyword>
<dbReference type="EC" id="3.1.-.-" evidence="6"/>
<dbReference type="InterPro" id="IPR022907">
    <property type="entry name" value="VapC_family"/>
</dbReference>
<protein>
    <recommendedName>
        <fullName evidence="6">Ribonuclease VapC</fullName>
        <shortName evidence="6">RNase VapC</shortName>
        <ecNumber evidence="6">3.1.-.-</ecNumber>
    </recommendedName>
    <alternativeName>
        <fullName evidence="6">Toxin VapC</fullName>
    </alternativeName>
</protein>
<comment type="cofactor">
    <cofactor evidence="6">
        <name>Mg(2+)</name>
        <dbReference type="ChEBI" id="CHEBI:18420"/>
    </cofactor>
</comment>
<dbReference type="eggNOG" id="COG1848">
    <property type="taxonomic scope" value="Bacteria"/>
</dbReference>
<feature type="domain" description="PIN" evidence="7">
    <location>
        <begin position="10"/>
        <end position="131"/>
    </location>
</feature>
<evidence type="ECO:0000313" key="9">
    <source>
        <dbReference type="Proteomes" id="UP000006666"/>
    </source>
</evidence>
<keyword evidence="3 6" id="KW-0479">Metal-binding</keyword>
<evidence type="ECO:0000256" key="2">
    <source>
        <dbReference type="ARBA" id="ARBA00022722"/>
    </source>
</evidence>
<evidence type="ECO:0000256" key="4">
    <source>
        <dbReference type="ARBA" id="ARBA00022801"/>
    </source>
</evidence>
<evidence type="ECO:0000256" key="3">
    <source>
        <dbReference type="ARBA" id="ARBA00022723"/>
    </source>
</evidence>
<dbReference type="GO" id="GO:0016788">
    <property type="term" value="F:hydrolase activity, acting on ester bonds"/>
    <property type="evidence" value="ECO:0007669"/>
    <property type="project" value="InterPro"/>
</dbReference>
<dbReference type="NCBIfam" id="TIGR00028">
    <property type="entry name" value="Mtu_PIN_fam"/>
    <property type="match status" value="1"/>
</dbReference>
<dbReference type="STRING" id="478801.Ksed_25080"/>
<evidence type="ECO:0000256" key="6">
    <source>
        <dbReference type="HAMAP-Rule" id="MF_00265"/>
    </source>
</evidence>
<dbReference type="HAMAP" id="MF_00265">
    <property type="entry name" value="VapC_Nob1"/>
    <property type="match status" value="1"/>
</dbReference>
<dbReference type="HOGENOM" id="CLU_145365_0_0_11"/>
<comment type="similarity">
    <text evidence="6">Belongs to the PINc/VapC protein family.</text>
</comment>
<organism evidence="8 9">
    <name type="scientific">Kytococcus sedentarius (strain ATCC 14392 / DSM 20547 / JCM 11482 / CCUG 33030 / NBRC 15357 / NCTC 11040 / CCM 314 / 541)</name>
    <name type="common">Micrococcus sedentarius</name>
    <dbReference type="NCBI Taxonomy" id="478801"/>
    <lineage>
        <taxon>Bacteria</taxon>
        <taxon>Bacillati</taxon>
        <taxon>Actinomycetota</taxon>
        <taxon>Actinomycetes</taxon>
        <taxon>Micrococcales</taxon>
        <taxon>Kytococcaceae</taxon>
        <taxon>Kytococcus</taxon>
    </lineage>
</organism>
<keyword evidence="4 6" id="KW-0378">Hydrolase</keyword>
<keyword evidence="9" id="KW-1185">Reference proteome</keyword>
<evidence type="ECO:0000256" key="1">
    <source>
        <dbReference type="ARBA" id="ARBA00022649"/>
    </source>
</evidence>
<keyword evidence="5 6" id="KW-0460">Magnesium</keyword>
<evidence type="ECO:0000256" key="5">
    <source>
        <dbReference type="ARBA" id="ARBA00022842"/>
    </source>
</evidence>
<keyword evidence="1 6" id="KW-1277">Toxin-antitoxin system</keyword>